<feature type="domain" description="U3 small nucleolar RNA-associated protein 20 C-terminal" evidence="4">
    <location>
        <begin position="2390"/>
        <end position="2634"/>
    </location>
</feature>
<dbReference type="GeneID" id="28730584"/>
<dbReference type="PANTHER" id="PTHR17695:SF11">
    <property type="entry name" value="SMALL SUBUNIT PROCESSOME COMPONENT 20 HOMOLOG"/>
    <property type="match status" value="1"/>
</dbReference>
<evidence type="ECO:0000313" key="5">
    <source>
        <dbReference type="EMBL" id="KOS14273.1"/>
    </source>
</evidence>
<evidence type="ECO:0000256" key="1">
    <source>
        <dbReference type="SAM" id="MobiDB-lite"/>
    </source>
</evidence>
<feature type="compositionally biased region" description="Basic residues" evidence="1">
    <location>
        <begin position="2642"/>
        <end position="2652"/>
    </location>
</feature>
<accession>A0A0M9VPC1</accession>
<dbReference type="PANTHER" id="PTHR17695">
    <property type="entry name" value="SMALL SUBUNIT PROCESSOME COMPONENT 20 HOMOLOG"/>
    <property type="match status" value="1"/>
</dbReference>
<reference evidence="5 6" key="1">
    <citation type="submission" date="2015-07" db="EMBL/GenBank/DDBJ databases">
        <title>Draft Genome Sequence of Malassezia furfur CBS1878 and Malassezia pachydermatis CBS1879.</title>
        <authorList>
            <person name="Triana S."/>
            <person name="Ohm R."/>
            <person name="Gonzalez A."/>
            <person name="DeCock H."/>
            <person name="Restrepo S."/>
            <person name="Celis A."/>
        </authorList>
    </citation>
    <scope>NUCLEOTIDE SEQUENCE [LARGE SCALE GENOMIC DNA]</scope>
    <source>
        <strain evidence="5 6">CBS 1879</strain>
    </source>
</reference>
<dbReference type="EMBL" id="LGAV01000004">
    <property type="protein sequence ID" value="KOS14273.1"/>
    <property type="molecule type" value="Genomic_DNA"/>
</dbReference>
<proteinExistence type="predicted"/>
<feature type="domain" description="U3 small nucleolar RNA-associated protein 20 N-terminal" evidence="2">
    <location>
        <begin position="944"/>
        <end position="1535"/>
    </location>
</feature>
<dbReference type="Pfam" id="PF07539">
    <property type="entry name" value="UTP20_N"/>
    <property type="match status" value="1"/>
</dbReference>
<dbReference type="OrthoDB" id="360653at2759"/>
<evidence type="ECO:0000259" key="3">
    <source>
        <dbReference type="Pfam" id="PF20416"/>
    </source>
</evidence>
<comment type="caution">
    <text evidence="5">The sequence shown here is derived from an EMBL/GenBank/DDBJ whole genome shotgun (WGS) entry which is preliminary data.</text>
</comment>
<dbReference type="InterPro" id="IPR057525">
    <property type="entry name" value="UTP20_C"/>
</dbReference>
<organism evidence="5 6">
    <name type="scientific">Malassezia pachydermatis</name>
    <dbReference type="NCBI Taxonomy" id="77020"/>
    <lineage>
        <taxon>Eukaryota</taxon>
        <taxon>Fungi</taxon>
        <taxon>Dikarya</taxon>
        <taxon>Basidiomycota</taxon>
        <taxon>Ustilaginomycotina</taxon>
        <taxon>Malasseziomycetes</taxon>
        <taxon>Malasseziales</taxon>
        <taxon>Malasseziaceae</taxon>
        <taxon>Malassezia</taxon>
    </lineage>
</organism>
<feature type="domain" description="U3 small nucleolar RNA-associated protein 20" evidence="3">
    <location>
        <begin position="1761"/>
        <end position="1981"/>
    </location>
</feature>
<dbReference type="InterPro" id="IPR016024">
    <property type="entry name" value="ARM-type_fold"/>
</dbReference>
<evidence type="ECO:0000259" key="2">
    <source>
        <dbReference type="Pfam" id="PF07539"/>
    </source>
</evidence>
<feature type="region of interest" description="Disordered" evidence="1">
    <location>
        <begin position="2609"/>
        <end position="2652"/>
    </location>
</feature>
<keyword evidence="6" id="KW-1185">Reference proteome</keyword>
<dbReference type="GO" id="GO:0032040">
    <property type="term" value="C:small-subunit processome"/>
    <property type="evidence" value="ECO:0007669"/>
    <property type="project" value="TreeGrafter"/>
</dbReference>
<dbReference type="Proteomes" id="UP000037751">
    <property type="component" value="Unassembled WGS sequence"/>
</dbReference>
<dbReference type="RefSeq" id="XP_017991905.1">
    <property type="nucleotide sequence ID" value="XM_018138708.1"/>
</dbReference>
<dbReference type="Pfam" id="PF20416">
    <property type="entry name" value="UTP20"/>
    <property type="match status" value="1"/>
</dbReference>
<dbReference type="Pfam" id="PF23099">
    <property type="entry name" value="UTP20_C"/>
    <property type="match status" value="1"/>
</dbReference>
<dbReference type="SUPFAM" id="SSF48371">
    <property type="entry name" value="ARM repeat"/>
    <property type="match status" value="2"/>
</dbReference>
<evidence type="ECO:0000259" key="4">
    <source>
        <dbReference type="Pfam" id="PF23099"/>
    </source>
</evidence>
<dbReference type="InterPro" id="IPR046523">
    <property type="entry name" value="UTP20_dom"/>
</dbReference>
<dbReference type="InterPro" id="IPR052575">
    <property type="entry name" value="SSU_processome_comp_20"/>
</dbReference>
<dbReference type="InterPro" id="IPR011430">
    <property type="entry name" value="UTP20_N"/>
</dbReference>
<feature type="region of interest" description="Disordered" evidence="1">
    <location>
        <begin position="2452"/>
        <end position="2484"/>
    </location>
</feature>
<sequence>MGDGAVAHRYVSFHERLKNVSIDLSRESGTSWGASRLQVAGLDAPASAFAVATGAVTTVSETSDLASTAFGTALHQWSELNLSLPFQDFYEKVMPKAQSLVLLLHHRDEVASELDSFLTLHEPQNWHAWDALLDLVPRMAFDLGPEFLPVYPTLLAALLRASSLMDKNLTRGDEAVAARLVERAFHSAAWLFRAISSLMPHRQDADLLITSWTIVRDVLAQDKTTTKDPVPTMADMPDDELDSEVSVPTRLVPKAHTRRFASEALAHLIRKAPHSHLDTLTLRMLDDAARIGAGLESGVAATWAHSCKTAAHTLHSRTVDLLTKLLRRTTSHTLLLRQVGERVMTALVHHAHATDLVPVVDLVLSWARDTSMNEDMITILHYLMALVGTRKGTRMAEESKQRLWMWIAEIDAQLPWNSNSSALLQAYVTFLCVAIPTARIQDMTGPGKSILQALAKRPLEGEFDVAWAALDGVYRALGDPSSEWRGFTSLALPFALDATSLLLQGTASTEQENAALALLVVLEEQGHLASLHEGPPTTIILRWTKRVRKAVQTRMERLASLLEQGHLNDDVLSCMLAVPLGCRVQPTGTSLATLYTRCIRFLAAGVDGGALGQKPLVLGALVAGLVSLLHVVPGARSSVSSLFEGSPSPFTSILQACASNQAVLPALADLADLAHADAHALPDTLSVWSMLSSTIMDANRTNVHAALRILSLTQTSSVCNVFAKLADVEATPLDVAHVTSRNVQLRHAQREAYKHLASSDTQMQALVWYAIGTLKLNLKPIWAASRETLVALCQRQGEEVWRMSFAELQAADGTVHAGSPMNTDMKLDEVEEDEMEELSDENALDETYALTDPVLSRRLRALRHVLRLIVPTASHRALQTLRLRAQSHVRFDPAHYANELLQLYEQHAVLPEKHSEAFVQYAVAQWPSLLDGQDADRAPSAVRTERLRRLLMIFSEFQAPAKMYDAVAMKERFLLLCAQPELAIQRAALDCLLTWQDPWLMHHKARLTELLNPSKFRDTLAHTDLSATSEQLASDSRSQVMGVLLRLLYGLMMSRRGARTSGAGQKARRAAILAALCESRTDELQLLVDLMLSAFGDQHGFVKEGTFVLPPHAPQALPRKQLGLLLMLDDVLRHLGRALDFCLPQIVQVVLSIASYATDTTDETMRHIRRTALSRIADLVRYASDLDWHIYRDVILEQLVFPRLPTFADDSVQAPSALLDLCRAWTTRSDTLLCFLSNDRVLPSVFAGLSRASIKPAVATSLLDMAERVLSAGEAPSDEDIDNAAEATRIQLHVVTPMVPALLESLMPLVQHTIRSNFTHALSQHIRDDLLRKELNVLSHLAPHMAKTEDAAAVLTLLVPLMRHSARAIPERTKTDLLHTVALLLPRASTSGSALDDLYALLARLGSELRSRQARTEYANAFAQLATVDPSFTRLVGWIQGLNAYSTKSLDETDWDKRLSACDAILDDANVIEAREWPALLYHAFYFMGEDDLVLRTNATAMLQRFLREAKSEAHIEHATRIVLPGVRRRLHSRNEAVRKELLIVLDVAVRELSELIPAIAELQVLRVGGDDEANVLINFYHIQTHRRVRALHRLADAAESGALRSRTLSDLFVPLVWCYFLPGPSGGIDMNMANEALQCIRRMAQQLQWSHYYHWLMRFLRELKSHTSKDEASSAERLHVRGVVGLLEAFHFDCSGDVDETLESDDQVAPESQAGEEALARDLLRDETMPVTQRVALAATVTTRVLPPLHAALQVKDEDRLPARLPIIVGAARLAQHLPVERRRVELFKVFDALATALRSKLQSTRDACRDTANQMVRAIGVAYLPDVVSQLRRSLTRGPQLAVCAYTIHHLVVVLSTPGQHGAAPILTELSSGVRDIVEASMEDVFGLTSEDRAAVEYKTKVRELRQSKSMDTFEQVARLAMPALLQELLIPLRGVLATTIEPKTLRTVNECLHRIASGISANQHVDASSFLILCYTLIARGHKALEGSAGPAPHLMQNAHMFIELGLDLLTTALRRSRFDMQDTDTVAKLVPLVKAVGETLYAHDAPVVERGLRAAAALSRCPLPNLPDALPVIQKQMLVLLRHAGGLHSSLAQTTVRALAIVLREGRASPPPTRQLTELLQLVAPELDAPDAQASVFALLRAIVARAFVVPEVYDIMDHVAELLVVSHDPQVRDVCRALYLQFLLDYPQGQGRLQMQLQFLAKHLAYENEGGRRSVLELLGNVLAKFSTEVVSQYAELFFVALVMQLANEESVACRKEAAHVLQILLGVVHEKECHALLRMTQGWAMSHGTPQARTLSAVALRVYDLASTHGHLLSSVLRDAPPAILQALEEGVNTMDADAWRLPYQALQTMQTIVQHDAQVWSRLTPALPSIITLLTYPHAWCRVAACRLLGAYFAAGLPIDAEELVRASKQLVAQLFSPFLDDALTLQVVRNLVFVGKAFARGDGNDVDDDDDNSEANSDVEELDDVENNGEAEDDTKATPPARLAWLFSKLSHAGRLATRAGRTETAPQRVGAVLKWFAAMSTQLEPSILSVFLIHILSPILRVTDDDQAPEDLKSLAQEVQDLVQERVGASTFTHAYAHVKQSVLDKRRERRNARILEAVADPERAAKRRASRNVAKHESRKRKNAKYRDKRQSNKRARNSKAT</sequence>
<protein>
    <submittedName>
        <fullName evidence="5">Drim (Down-regulated in metastasis)-like protein</fullName>
    </submittedName>
</protein>
<name>A0A0M9VPC1_9BASI</name>
<dbReference type="VEuPathDB" id="FungiDB:Malapachy_4257"/>
<dbReference type="STRING" id="77020.A0A0M9VPC1"/>
<feature type="compositionally biased region" description="Acidic residues" evidence="1">
    <location>
        <begin position="2452"/>
        <end position="2481"/>
    </location>
</feature>
<evidence type="ECO:0000313" key="6">
    <source>
        <dbReference type="Proteomes" id="UP000037751"/>
    </source>
</evidence>
<dbReference type="GO" id="GO:0030686">
    <property type="term" value="C:90S preribosome"/>
    <property type="evidence" value="ECO:0007669"/>
    <property type="project" value="TreeGrafter"/>
</dbReference>
<gene>
    <name evidence="5" type="ORF">Malapachy_4257</name>
</gene>